<accession>A0A432WAD5</accession>
<comment type="caution">
    <text evidence="7">The sequence shown here is derived from an EMBL/GenBank/DDBJ whole genome shotgun (WGS) entry which is preliminary data.</text>
</comment>
<protein>
    <submittedName>
        <fullName evidence="7">F0F1 ATP synthase subunit I</fullName>
    </submittedName>
</protein>
<keyword evidence="2" id="KW-1003">Cell membrane</keyword>
<dbReference type="Proteomes" id="UP000288293">
    <property type="component" value="Unassembled WGS sequence"/>
</dbReference>
<keyword evidence="3 6" id="KW-0812">Transmembrane</keyword>
<keyword evidence="5 6" id="KW-0472">Membrane</keyword>
<dbReference type="EMBL" id="PIPL01000001">
    <property type="protein sequence ID" value="RUO27001.1"/>
    <property type="molecule type" value="Genomic_DNA"/>
</dbReference>
<proteinExistence type="predicted"/>
<feature type="transmembrane region" description="Helical" evidence="6">
    <location>
        <begin position="87"/>
        <end position="105"/>
    </location>
</feature>
<evidence type="ECO:0000313" key="7">
    <source>
        <dbReference type="EMBL" id="RUO27001.1"/>
    </source>
</evidence>
<dbReference type="Pfam" id="PF03899">
    <property type="entry name" value="ATP-synt_I"/>
    <property type="match status" value="1"/>
</dbReference>
<reference evidence="7 8" key="1">
    <citation type="journal article" date="2011" name="Front. Microbiol.">
        <title>Genomic signatures of strain selection and enhancement in Bacillus atrophaeus var. globigii, a historical biowarfare simulant.</title>
        <authorList>
            <person name="Gibbons H.S."/>
            <person name="Broomall S.M."/>
            <person name="McNew L.A."/>
            <person name="Daligault H."/>
            <person name="Chapman C."/>
            <person name="Bruce D."/>
            <person name="Karavis M."/>
            <person name="Krepps M."/>
            <person name="McGregor P.A."/>
            <person name="Hong C."/>
            <person name="Park K.H."/>
            <person name="Akmal A."/>
            <person name="Feldman A."/>
            <person name="Lin J.S."/>
            <person name="Chang W.E."/>
            <person name="Higgs B.W."/>
            <person name="Demirev P."/>
            <person name="Lindquist J."/>
            <person name="Liem A."/>
            <person name="Fochler E."/>
            <person name="Read T.D."/>
            <person name="Tapia R."/>
            <person name="Johnson S."/>
            <person name="Bishop-Lilly K.A."/>
            <person name="Detter C."/>
            <person name="Han C."/>
            <person name="Sozhamannan S."/>
            <person name="Rosenzweig C.N."/>
            <person name="Skowronski E.W."/>
        </authorList>
    </citation>
    <scope>NUCLEOTIDE SEQUENCE [LARGE SCALE GENOMIC DNA]</scope>
    <source>
        <strain evidence="7 8">MLST1</strain>
    </source>
</reference>
<evidence type="ECO:0000313" key="8">
    <source>
        <dbReference type="Proteomes" id="UP000288293"/>
    </source>
</evidence>
<feature type="transmembrane region" description="Helical" evidence="6">
    <location>
        <begin position="44"/>
        <end position="67"/>
    </location>
</feature>
<feature type="transmembrane region" description="Helical" evidence="6">
    <location>
        <begin position="111"/>
        <end position="129"/>
    </location>
</feature>
<dbReference type="InterPro" id="IPR005598">
    <property type="entry name" value="ATP_synth_I"/>
</dbReference>
<feature type="transmembrane region" description="Helical" evidence="6">
    <location>
        <begin position="20"/>
        <end position="38"/>
    </location>
</feature>
<dbReference type="OrthoDB" id="5702716at2"/>
<evidence type="ECO:0000256" key="5">
    <source>
        <dbReference type="ARBA" id="ARBA00023136"/>
    </source>
</evidence>
<gene>
    <name evidence="7" type="ORF">CWE09_10005</name>
</gene>
<sequence>MSRSAQNRISAPGRHLAIRLLTLQGVVALVFIALFWIFQGAGAALTAFVGAAISLVPNIVFGAFAFLHGGARSARSVVNSFYAGEAFKLMLSVVLFILAFTLLNGPWLPLFVVYVVITFMHWLAPILLLKTN</sequence>
<name>A0A432WAD5_9GAMM</name>
<evidence type="ECO:0000256" key="6">
    <source>
        <dbReference type="SAM" id="Phobius"/>
    </source>
</evidence>
<dbReference type="RefSeq" id="WP_126803813.1">
    <property type="nucleotide sequence ID" value="NZ_PIPL01000001.1"/>
</dbReference>
<evidence type="ECO:0000256" key="3">
    <source>
        <dbReference type="ARBA" id="ARBA00022692"/>
    </source>
</evidence>
<dbReference type="AlphaFoldDB" id="A0A432WAD5"/>
<comment type="subcellular location">
    <subcellularLocation>
        <location evidence="1">Cell membrane</location>
        <topology evidence="1">Multi-pass membrane protein</topology>
    </subcellularLocation>
</comment>
<dbReference type="GO" id="GO:0005886">
    <property type="term" value="C:plasma membrane"/>
    <property type="evidence" value="ECO:0007669"/>
    <property type="project" value="UniProtKB-SubCell"/>
</dbReference>
<keyword evidence="4 6" id="KW-1133">Transmembrane helix</keyword>
<evidence type="ECO:0000256" key="4">
    <source>
        <dbReference type="ARBA" id="ARBA00022989"/>
    </source>
</evidence>
<evidence type="ECO:0000256" key="2">
    <source>
        <dbReference type="ARBA" id="ARBA00022475"/>
    </source>
</evidence>
<evidence type="ECO:0000256" key="1">
    <source>
        <dbReference type="ARBA" id="ARBA00004651"/>
    </source>
</evidence>
<keyword evidence="8" id="KW-1185">Reference proteome</keyword>
<organism evidence="7 8">
    <name type="scientific">Aliidiomarina minuta</name>
    <dbReference type="NCBI Taxonomy" id="880057"/>
    <lineage>
        <taxon>Bacteria</taxon>
        <taxon>Pseudomonadati</taxon>
        <taxon>Pseudomonadota</taxon>
        <taxon>Gammaproteobacteria</taxon>
        <taxon>Alteromonadales</taxon>
        <taxon>Idiomarinaceae</taxon>
        <taxon>Aliidiomarina</taxon>
    </lineage>
</organism>